<proteinExistence type="predicted"/>
<organism evidence="1 2">
    <name type="scientific">Prorocentrum cordatum</name>
    <dbReference type="NCBI Taxonomy" id="2364126"/>
    <lineage>
        <taxon>Eukaryota</taxon>
        <taxon>Sar</taxon>
        <taxon>Alveolata</taxon>
        <taxon>Dinophyceae</taxon>
        <taxon>Prorocentrales</taxon>
        <taxon>Prorocentraceae</taxon>
        <taxon>Prorocentrum</taxon>
    </lineage>
</organism>
<dbReference type="EMBL" id="CAUYUJ010014734">
    <property type="protein sequence ID" value="CAK0845395.1"/>
    <property type="molecule type" value="Genomic_DNA"/>
</dbReference>
<accession>A0ABN9THK4</accession>
<reference evidence="1" key="1">
    <citation type="submission" date="2023-10" db="EMBL/GenBank/DDBJ databases">
        <authorList>
            <person name="Chen Y."/>
            <person name="Shah S."/>
            <person name="Dougan E. K."/>
            <person name="Thang M."/>
            <person name="Chan C."/>
        </authorList>
    </citation>
    <scope>NUCLEOTIDE SEQUENCE [LARGE SCALE GENOMIC DNA]</scope>
</reference>
<comment type="caution">
    <text evidence="1">The sequence shown here is derived from an EMBL/GenBank/DDBJ whole genome shotgun (WGS) entry which is preliminary data.</text>
</comment>
<keyword evidence="2" id="KW-1185">Reference proteome</keyword>
<evidence type="ECO:0000313" key="1">
    <source>
        <dbReference type="EMBL" id="CAK0845395.1"/>
    </source>
</evidence>
<gene>
    <name evidence="1" type="ORF">PCOR1329_LOCUS39199</name>
</gene>
<dbReference type="Proteomes" id="UP001189429">
    <property type="component" value="Unassembled WGS sequence"/>
</dbReference>
<feature type="non-terminal residue" evidence="1">
    <location>
        <position position="1"/>
    </location>
</feature>
<protein>
    <recommendedName>
        <fullName evidence="3">Selenoprotein O</fullName>
    </recommendedName>
</protein>
<name>A0ABN9THK4_9DINO</name>
<feature type="non-terminal residue" evidence="1">
    <location>
        <position position="256"/>
    </location>
</feature>
<evidence type="ECO:0008006" key="3">
    <source>
        <dbReference type="Google" id="ProtNLM"/>
    </source>
</evidence>
<evidence type="ECO:0000313" key="2">
    <source>
        <dbReference type="Proteomes" id="UP001189429"/>
    </source>
</evidence>
<sequence>AVGEAGTPHDVLQQPWDYVLQGIDYDIAGRRDKVGPGANRFVGHHGPPKVKWRQLRQLQKTANVFYDILCFLSSIVGQDQVLTNIGPCYRQLFPRGLDGLTAEDFDYMVDAIVGRAEYLTAAARGASERSWRSWAQAAFNGGAKAAHAASKVRAQQELVAPETDAKPYILADRTVDEWKRIWATHGLEELPLPTDAPTWEELPSLTVHDLRQAIRSFSLVNASGPTRIPPKALEHLSDEALSRLAQMFKVFGLHLR</sequence>